<feature type="transmembrane region" description="Helical" evidence="1">
    <location>
        <begin position="114"/>
        <end position="135"/>
    </location>
</feature>
<keyword evidence="1" id="KW-0472">Membrane</keyword>
<comment type="caution">
    <text evidence="2">The sequence shown here is derived from an EMBL/GenBank/DDBJ whole genome shotgun (WGS) entry which is preliminary data.</text>
</comment>
<accession>A0A563DFM3</accession>
<dbReference type="RefSeq" id="WP_146292117.1">
    <property type="nucleotide sequence ID" value="NZ_SELH01000016.1"/>
</dbReference>
<keyword evidence="1" id="KW-1133">Transmembrane helix</keyword>
<dbReference type="Proteomes" id="UP000319499">
    <property type="component" value="Unassembled WGS sequence"/>
</dbReference>
<evidence type="ECO:0008006" key="4">
    <source>
        <dbReference type="Google" id="ProtNLM"/>
    </source>
</evidence>
<sequence length="261" mass="31185">MRQRFKIRTTNLSNRFVQIVVVLFLLFPTKKLYAVTDSVLYDQSKISPVNDLPEKPSNIYAGKDFIYEIPQKDSDSDSNFLSKYFDWIVQKIINFINKLFNFNTEQNQVSGRHLLNFILLFLLVILLIVGLLYLIKKFRKTIGRNDEDILSAEEVEKNIDTVDFEQFINKAVSDKNYRLAIRFYYLKILKLMANKKVIEYHWNKTNYDYFYEIKNYDLKNLFQSTSKTFDYSWYGDYSPKESDFLLAKNKFLELQQMISKL</sequence>
<evidence type="ECO:0000313" key="3">
    <source>
        <dbReference type="Proteomes" id="UP000319499"/>
    </source>
</evidence>
<evidence type="ECO:0000256" key="1">
    <source>
        <dbReference type="SAM" id="Phobius"/>
    </source>
</evidence>
<protein>
    <recommendedName>
        <fullName evidence="4">DUF4129 domain-containing protein</fullName>
    </recommendedName>
</protein>
<gene>
    <name evidence="2" type="ORF">ETU09_04350</name>
</gene>
<reference evidence="2 3" key="1">
    <citation type="submission" date="2019-02" db="EMBL/GenBank/DDBJ databases">
        <title>Apibacter muscae sp. nov.: a novel member of the house fly microbiota.</title>
        <authorList>
            <person name="Park R."/>
        </authorList>
    </citation>
    <scope>NUCLEOTIDE SEQUENCE [LARGE SCALE GENOMIC DNA]</scope>
    <source>
        <strain evidence="2 3">AL1</strain>
    </source>
</reference>
<keyword evidence="1" id="KW-0812">Transmembrane</keyword>
<name>A0A563DFM3_9FLAO</name>
<proteinExistence type="predicted"/>
<dbReference type="AlphaFoldDB" id="A0A563DFM3"/>
<dbReference type="OrthoDB" id="5491447at2"/>
<organism evidence="2 3">
    <name type="scientific">Apibacter muscae</name>
    <dbReference type="NCBI Taxonomy" id="2509004"/>
    <lineage>
        <taxon>Bacteria</taxon>
        <taxon>Pseudomonadati</taxon>
        <taxon>Bacteroidota</taxon>
        <taxon>Flavobacteriia</taxon>
        <taxon>Flavobacteriales</taxon>
        <taxon>Weeksellaceae</taxon>
        <taxon>Apibacter</taxon>
    </lineage>
</organism>
<keyword evidence="3" id="KW-1185">Reference proteome</keyword>
<dbReference type="EMBL" id="SELH01000016">
    <property type="protein sequence ID" value="TWP29078.1"/>
    <property type="molecule type" value="Genomic_DNA"/>
</dbReference>
<evidence type="ECO:0000313" key="2">
    <source>
        <dbReference type="EMBL" id="TWP29078.1"/>
    </source>
</evidence>